<reference evidence="5" key="1">
    <citation type="submission" date="2021-04" db="EMBL/GenBank/DDBJ databases">
        <title>Genome sequence of Woronichinia naegeliana from Washington state freshwater lake bloom.</title>
        <authorList>
            <person name="Dreher T.W."/>
        </authorList>
    </citation>
    <scope>NUCLEOTIDE SEQUENCE</scope>
    <source>
        <strain evidence="5">WA131</strain>
    </source>
</reference>
<evidence type="ECO:0000256" key="3">
    <source>
        <dbReference type="PROSITE-ProRule" id="PRU00339"/>
    </source>
</evidence>
<accession>A0A977PY50</accession>
<dbReference type="EMBL" id="CP073041">
    <property type="protein sequence ID" value="UXE63534.1"/>
    <property type="molecule type" value="Genomic_DNA"/>
</dbReference>
<dbReference type="Pfam" id="PF14516">
    <property type="entry name" value="AAA_35"/>
    <property type="match status" value="1"/>
</dbReference>
<keyword evidence="3" id="KW-0802">TPR repeat</keyword>
<evidence type="ECO:0000313" key="5">
    <source>
        <dbReference type="EMBL" id="UXE63534.1"/>
    </source>
</evidence>
<dbReference type="CDD" id="cd06268">
    <property type="entry name" value="PBP1_ABC_transporter_LIVBP-like"/>
    <property type="match status" value="1"/>
</dbReference>
<dbReference type="PROSITE" id="PS50005">
    <property type="entry name" value="TPR"/>
    <property type="match status" value="1"/>
</dbReference>
<evidence type="ECO:0000256" key="2">
    <source>
        <dbReference type="ARBA" id="ARBA00022729"/>
    </source>
</evidence>
<evidence type="ECO:0000256" key="1">
    <source>
        <dbReference type="ARBA" id="ARBA00010062"/>
    </source>
</evidence>
<dbReference type="InterPro" id="IPR019734">
    <property type="entry name" value="TPR_rpt"/>
</dbReference>
<dbReference type="Proteomes" id="UP001065613">
    <property type="component" value="Chromosome"/>
</dbReference>
<evidence type="ECO:0000259" key="4">
    <source>
        <dbReference type="Pfam" id="PF13458"/>
    </source>
</evidence>
<dbReference type="AlphaFoldDB" id="A0A977PY50"/>
<dbReference type="PANTHER" id="PTHR30483">
    <property type="entry name" value="LEUCINE-SPECIFIC-BINDING PROTEIN"/>
    <property type="match status" value="1"/>
</dbReference>
<comment type="similarity">
    <text evidence="1">Belongs to the leucine-binding protein family.</text>
</comment>
<dbReference type="SUPFAM" id="SSF53822">
    <property type="entry name" value="Periplasmic binding protein-like I"/>
    <property type="match status" value="1"/>
</dbReference>
<dbReference type="Pfam" id="PF13458">
    <property type="entry name" value="Peripla_BP_6"/>
    <property type="match status" value="1"/>
</dbReference>
<organism evidence="5">
    <name type="scientific">Woronichinia naegeliana WA131</name>
    <dbReference type="NCBI Taxonomy" id="2824559"/>
    <lineage>
        <taxon>Bacteria</taxon>
        <taxon>Bacillati</taxon>
        <taxon>Cyanobacteriota</taxon>
        <taxon>Cyanophyceae</taxon>
        <taxon>Synechococcales</taxon>
        <taxon>Coelosphaeriaceae</taxon>
        <taxon>Woronichinia</taxon>
    </lineage>
</organism>
<feature type="repeat" description="TPR" evidence="3">
    <location>
        <begin position="490"/>
        <end position="523"/>
    </location>
</feature>
<dbReference type="PANTHER" id="PTHR30483:SF6">
    <property type="entry name" value="PERIPLASMIC BINDING PROTEIN OF ABC TRANSPORTER FOR NATURAL AMINO ACIDS"/>
    <property type="match status" value="1"/>
</dbReference>
<protein>
    <submittedName>
        <fullName evidence="5">AAA-like domain-containing protein</fullName>
    </submittedName>
</protein>
<dbReference type="InterPro" id="IPR028081">
    <property type="entry name" value="Leu-bd"/>
</dbReference>
<proteinExistence type="inferred from homology"/>
<gene>
    <name evidence="5" type="ORF">KA717_13515</name>
</gene>
<sequence length="910" mass="103282">MSNESSLGYQYEVGGTLPPDAPTYVKREADDQLYETLTAGKFCYVVNSRQMGKSSLWVRTKKRLEAENFVCVAIDLTGIGKGTREEWYASIADCLLEKFSPQSKSSWSSEKSVLSLVKQLDALVEEVILTAIPPETKVVIFIDEIDYVRNLGSKEDRFTDEFFVWIRACYNKRSYNPDYNRLTFCLLGVATPSDLIEDKTVTPFNIGQAIALKGFTASEVGPLMIGLAGKVDDPSAVMTQVLYWTGGQPFLTQRLCYLIVNNSQRITTGKETELVGQVVQSFIIDNWEAQDNQEHLKTISVRLLNNEQMAVDLLDLYRQILQQSEVKARENLEQRELQLSGLVIKEGGKLRVYNPIYAAVFNELWIDDQLAELRPYALLMKAWFASNCQDASKLLIGTSLKKALEWAKDKHLSAKDHKYLNASQQSLNNRRLKTVFFTAVGLLSGIIGSWLWYEYRYAFCPIGERVWETNDCVRSIISSGEKPRLFLGRTNVDLEEGTKNFQKGEYKEAKKRFEQAKYVDPSDPVPYIYSNNAEARLQSEQKEQPPWKLAVVVGIDSFEDTAREILRGVADSQEQFNRTGGKDGRLLEILIINDGNQPKFSRKIAERLVNRQDILGIIGHAPSESSKEALPVYEKRNLAMLSPTSSSSELKGEVFFRAIQSTTESAEVYADYFKNNLSLNTDKLRIFYSEDRLYSDSLAKNFVENFTEKNSIHSSQSVKDLCRLAKITCDDFSDSFINIKDVLNKAKKDEIIFLIPSLDLTSLALAFSRINHKEYKDKNIKILVAMSLPETSIANSSFDGLLFAIPCVDKQSPYVTKAKKKWQQDIPSWRATGSYDATQAFVQAIHSSSPQKREDMVQALKSVTLSKEESSGFGLKWSQDQSNEKRPYCMYEVYQGTPREVKENKCDRHP</sequence>
<dbReference type="Gene3D" id="3.40.50.2300">
    <property type="match status" value="2"/>
</dbReference>
<dbReference type="InterPro" id="IPR051010">
    <property type="entry name" value="BCAA_transport"/>
</dbReference>
<dbReference type="InterPro" id="IPR028082">
    <property type="entry name" value="Peripla_BP_I"/>
</dbReference>
<feature type="domain" description="Leucine-binding protein" evidence="4">
    <location>
        <begin position="560"/>
        <end position="879"/>
    </location>
</feature>
<dbReference type="KEGG" id="wna:KA717_13515"/>
<dbReference type="SUPFAM" id="SSF52540">
    <property type="entry name" value="P-loop containing nucleoside triphosphate hydrolases"/>
    <property type="match status" value="1"/>
</dbReference>
<name>A0A977PY50_9CYAN</name>
<keyword evidence="2" id="KW-0732">Signal</keyword>
<dbReference type="Gene3D" id="3.40.50.300">
    <property type="entry name" value="P-loop containing nucleotide triphosphate hydrolases"/>
    <property type="match status" value="1"/>
</dbReference>
<dbReference type="InterPro" id="IPR027417">
    <property type="entry name" value="P-loop_NTPase"/>
</dbReference>